<dbReference type="AlphaFoldDB" id="A0A1Y6MEM7"/>
<gene>
    <name evidence="1" type="ORF">PAND9192_01652</name>
</gene>
<sequence length="296" mass="33630">MLLNLYALTSNPSKKIVKFTLSSDIQKEITESLLNLKNNFFSGAEIISFDGKYKPDDGELLVIEGFDDIDQLSRAIKSPLSIEPISPTEESMKEIKAIFSGFEEEDGNIVILLQNFDKRKIISTNGFCIYHSGDVYKKIEGIAITIDSKLTATIKDNNLYFKNFHNTRQIFDLSDYYKEATNDDIISFADNSILKVESVDVLVSMSDSWMRKKISLVQQSNILSIVPINEIKAIAAEFNIKLETITEIIDGNESEKIKFPTEKVDIKKLLRFLDEDYYKSPLSKNSFISNSKRLAD</sequence>
<reference evidence="2" key="1">
    <citation type="submission" date="2017-06" db="EMBL/GenBank/DDBJ databases">
        <authorList>
            <person name="Rodrigo-Torres L."/>
            <person name="Arahal R.D."/>
            <person name="Lucena T."/>
        </authorList>
    </citation>
    <scope>NUCLEOTIDE SEQUENCE [LARGE SCALE GENOMIC DNA]</scope>
    <source>
        <strain evidence="2">CECT 9192</strain>
    </source>
</reference>
<name>A0A1Y6MEM7_9GAMM</name>
<organism evidence="1 2">
    <name type="scientific">Photobacterium andalusiense</name>
    <dbReference type="NCBI Taxonomy" id="2204296"/>
    <lineage>
        <taxon>Bacteria</taxon>
        <taxon>Pseudomonadati</taxon>
        <taxon>Pseudomonadota</taxon>
        <taxon>Gammaproteobacteria</taxon>
        <taxon>Vibrionales</taxon>
        <taxon>Vibrionaceae</taxon>
        <taxon>Photobacterium</taxon>
    </lineage>
</organism>
<keyword evidence="2" id="KW-1185">Reference proteome</keyword>
<dbReference type="Proteomes" id="UP000195719">
    <property type="component" value="Unassembled WGS sequence"/>
</dbReference>
<proteinExistence type="predicted"/>
<dbReference type="InterPro" id="IPR032359">
    <property type="entry name" value="KwaB-like"/>
</dbReference>
<evidence type="ECO:0000313" key="1">
    <source>
        <dbReference type="EMBL" id="SMY34984.1"/>
    </source>
</evidence>
<accession>A0A1Y6MEM7</accession>
<evidence type="ECO:0008006" key="3">
    <source>
        <dbReference type="Google" id="ProtNLM"/>
    </source>
</evidence>
<dbReference type="RefSeq" id="WP_087853351.1">
    <property type="nucleotide sequence ID" value="NZ_FYAJ01000002.1"/>
</dbReference>
<dbReference type="EMBL" id="FYAJ01000002">
    <property type="protein sequence ID" value="SMY34984.1"/>
    <property type="molecule type" value="Genomic_DNA"/>
</dbReference>
<evidence type="ECO:0000313" key="2">
    <source>
        <dbReference type="Proteomes" id="UP000195719"/>
    </source>
</evidence>
<dbReference type="Pfam" id="PF16162">
    <property type="entry name" value="KwaB"/>
    <property type="match status" value="1"/>
</dbReference>
<protein>
    <recommendedName>
        <fullName evidence="3">DUF4868 domain-containing protein</fullName>
    </recommendedName>
</protein>